<proteinExistence type="predicted"/>
<dbReference type="Pfam" id="PF08240">
    <property type="entry name" value="ADH_N"/>
    <property type="match status" value="1"/>
</dbReference>
<dbReference type="PANTHER" id="PTHR43677">
    <property type="entry name" value="SHORT-CHAIN DEHYDROGENASE/REDUCTASE"/>
    <property type="match status" value="1"/>
</dbReference>
<sequence>MFKALLLSRNADKSTTATLTELEDSALPPGDVTVRVAWSTLNYKDALAVTGRGAIVKTWPMVAGIDLAGTVEASSHPDWQPGDAVVVNSWGLGETHWGGLAQKARVSADWLLKVPAPYSLRDTMAIGTAGYTAALCVQALLRHGITPDKGPVLVTGGSGGVGVVAVALLAGLGFEVHASSGRPALAEGLKALGAAEVIDRATLAAPGKPLQSEHWAGVVDTVGSHTLANACAATRWNGAVAACGLAGGADFPATVMPFILRGVTLYGINCVYVPNTQRAEAWALLARHLPPARLAGLVQEIGLSEAIAASADLLDGRLTANRVVVDVNR</sequence>
<dbReference type="InterPro" id="IPR013149">
    <property type="entry name" value="ADH-like_C"/>
</dbReference>
<dbReference type="CDD" id="cd08288">
    <property type="entry name" value="MDR_yhdh"/>
    <property type="match status" value="1"/>
</dbReference>
<dbReference type="InterPro" id="IPR013154">
    <property type="entry name" value="ADH-like_N"/>
</dbReference>
<dbReference type="Gene3D" id="3.40.50.720">
    <property type="entry name" value="NAD(P)-binding Rossmann-like Domain"/>
    <property type="match status" value="1"/>
</dbReference>
<dbReference type="SUPFAM" id="SSF51735">
    <property type="entry name" value="NAD(P)-binding Rossmann-fold domains"/>
    <property type="match status" value="1"/>
</dbReference>
<dbReference type="SUPFAM" id="SSF50129">
    <property type="entry name" value="GroES-like"/>
    <property type="match status" value="1"/>
</dbReference>
<organism evidence="2 3">
    <name type="scientific">Ideonella dechloratans</name>
    <dbReference type="NCBI Taxonomy" id="36863"/>
    <lineage>
        <taxon>Bacteria</taxon>
        <taxon>Pseudomonadati</taxon>
        <taxon>Pseudomonadota</taxon>
        <taxon>Betaproteobacteria</taxon>
        <taxon>Burkholderiales</taxon>
        <taxon>Sphaerotilaceae</taxon>
        <taxon>Ideonella</taxon>
    </lineage>
</organism>
<dbReference type="EMBL" id="VZPB01000004">
    <property type="protein sequence ID" value="KAB0584717.1"/>
    <property type="molecule type" value="Genomic_DNA"/>
</dbReference>
<evidence type="ECO:0000259" key="1">
    <source>
        <dbReference type="SMART" id="SM00829"/>
    </source>
</evidence>
<reference evidence="2 3" key="1">
    <citation type="submission" date="2019-09" db="EMBL/GenBank/DDBJ databases">
        <title>Draft genome sequences of 48 bacterial type strains from the CCUG.</title>
        <authorList>
            <person name="Tunovic T."/>
            <person name="Pineiro-Iglesias B."/>
            <person name="Unosson C."/>
            <person name="Inganas E."/>
            <person name="Ohlen M."/>
            <person name="Cardew S."/>
            <person name="Jensie-Markopoulos S."/>
            <person name="Salva-Serra F."/>
            <person name="Jaen-Luchoro D."/>
            <person name="Karlsson R."/>
            <person name="Svensson-Stadler L."/>
            <person name="Chun J."/>
            <person name="Moore E."/>
        </authorList>
    </citation>
    <scope>NUCLEOTIDE SEQUENCE [LARGE SCALE GENOMIC DNA]</scope>
    <source>
        <strain evidence="2 3">CCUG 30977</strain>
    </source>
</reference>
<feature type="domain" description="Enoyl reductase (ER)" evidence="1">
    <location>
        <begin position="14"/>
        <end position="324"/>
    </location>
</feature>
<dbReference type="OrthoDB" id="9782155at2"/>
<evidence type="ECO:0000313" key="3">
    <source>
        <dbReference type="Proteomes" id="UP000430120"/>
    </source>
</evidence>
<dbReference type="Proteomes" id="UP000430120">
    <property type="component" value="Unassembled WGS sequence"/>
</dbReference>
<dbReference type="SMART" id="SM00829">
    <property type="entry name" value="PKS_ER"/>
    <property type="match status" value="1"/>
</dbReference>
<dbReference type="InterPro" id="IPR051397">
    <property type="entry name" value="Zn-ADH-like_protein"/>
</dbReference>
<dbReference type="GO" id="GO:0043957">
    <property type="term" value="F:acryloyl-CoA reductase (NADPH) activity"/>
    <property type="evidence" value="ECO:0007669"/>
    <property type="project" value="TreeGrafter"/>
</dbReference>
<dbReference type="RefSeq" id="WP_151122362.1">
    <property type="nucleotide sequence ID" value="NZ_CP088082.1"/>
</dbReference>
<dbReference type="Gene3D" id="3.90.180.10">
    <property type="entry name" value="Medium-chain alcohol dehydrogenases, catalytic domain"/>
    <property type="match status" value="1"/>
</dbReference>
<dbReference type="Pfam" id="PF00107">
    <property type="entry name" value="ADH_zinc_N"/>
    <property type="match status" value="1"/>
</dbReference>
<keyword evidence="3" id="KW-1185">Reference proteome</keyword>
<dbReference type="InterPro" id="IPR011032">
    <property type="entry name" value="GroES-like_sf"/>
</dbReference>
<protein>
    <submittedName>
        <fullName evidence="2">Oxidoreductase</fullName>
    </submittedName>
</protein>
<dbReference type="NCBIfam" id="TIGR02823">
    <property type="entry name" value="oxido_YhdH"/>
    <property type="match status" value="1"/>
</dbReference>
<dbReference type="InterPro" id="IPR020843">
    <property type="entry name" value="ER"/>
</dbReference>
<gene>
    <name evidence="2" type="ORF">F7Q92_02485</name>
</gene>
<dbReference type="InterPro" id="IPR036291">
    <property type="entry name" value="NAD(P)-bd_dom_sf"/>
</dbReference>
<name>A0A643FIZ2_IDEDE</name>
<comment type="caution">
    <text evidence="2">The sequence shown here is derived from an EMBL/GenBank/DDBJ whole genome shotgun (WGS) entry which is preliminary data.</text>
</comment>
<accession>A0A643FIZ2</accession>
<dbReference type="PANTHER" id="PTHR43677:SF1">
    <property type="entry name" value="ACRYLYL-COA REDUCTASE ACUI-RELATED"/>
    <property type="match status" value="1"/>
</dbReference>
<evidence type="ECO:0000313" key="2">
    <source>
        <dbReference type="EMBL" id="KAB0584717.1"/>
    </source>
</evidence>
<dbReference type="AlphaFoldDB" id="A0A643FIZ2"/>
<dbReference type="InterPro" id="IPR014188">
    <property type="entry name" value="Acrylyl-CoA_reductase_AcuI"/>
</dbReference>